<evidence type="ECO:0000259" key="1">
    <source>
        <dbReference type="Pfam" id="PF08241"/>
    </source>
</evidence>
<keyword evidence="2" id="KW-0489">Methyltransferase</keyword>
<evidence type="ECO:0000313" key="3">
    <source>
        <dbReference type="Proteomes" id="UP000823201"/>
    </source>
</evidence>
<proteinExistence type="predicted"/>
<dbReference type="Pfam" id="PF08241">
    <property type="entry name" value="Methyltransf_11"/>
    <property type="match status" value="1"/>
</dbReference>
<feature type="domain" description="Methyltransferase type 11" evidence="1">
    <location>
        <begin position="211"/>
        <end position="302"/>
    </location>
</feature>
<name>A0ABS2Q830_9BACL</name>
<keyword evidence="2" id="KW-0808">Transferase</keyword>
<reference evidence="2 3" key="1">
    <citation type="submission" date="2021-01" db="EMBL/GenBank/DDBJ databases">
        <title>Genomic Encyclopedia of Type Strains, Phase IV (KMG-IV): sequencing the most valuable type-strain genomes for metagenomic binning, comparative biology and taxonomic classification.</title>
        <authorList>
            <person name="Goeker M."/>
        </authorList>
    </citation>
    <scope>NUCLEOTIDE SEQUENCE [LARGE SCALE GENOMIC DNA]</scope>
    <source>
        <strain evidence="2 3">DSM 100968</strain>
    </source>
</reference>
<dbReference type="InterPro" id="IPR029063">
    <property type="entry name" value="SAM-dependent_MTases_sf"/>
</dbReference>
<keyword evidence="3" id="KW-1185">Reference proteome</keyword>
<dbReference type="SUPFAM" id="SSF53335">
    <property type="entry name" value="S-adenosyl-L-methionine-dependent methyltransferases"/>
    <property type="match status" value="1"/>
</dbReference>
<dbReference type="Gene3D" id="3.40.50.150">
    <property type="entry name" value="Vaccinia Virus protein VP39"/>
    <property type="match status" value="1"/>
</dbReference>
<dbReference type="CDD" id="cd02440">
    <property type="entry name" value="AdoMet_MTases"/>
    <property type="match status" value="1"/>
</dbReference>
<dbReference type="GO" id="GO:0008168">
    <property type="term" value="F:methyltransferase activity"/>
    <property type="evidence" value="ECO:0007669"/>
    <property type="project" value="UniProtKB-KW"/>
</dbReference>
<protein>
    <submittedName>
        <fullName evidence="2">2-polyprenyl-3-methyl-5-hydroxy-6-metoxy-1, 4-benzoquinol methylase</fullName>
    </submittedName>
</protein>
<accession>A0ABS2Q830</accession>
<comment type="caution">
    <text evidence="2">The sequence shown here is derived from an EMBL/GenBank/DDBJ whole genome shotgun (WGS) entry which is preliminary data.</text>
</comment>
<evidence type="ECO:0000313" key="2">
    <source>
        <dbReference type="EMBL" id="MBM7657949.1"/>
    </source>
</evidence>
<dbReference type="RefSeq" id="WP_205006321.1">
    <property type="nucleotide sequence ID" value="NZ_CBCRXA010000010.1"/>
</dbReference>
<sequence>MQDDQRLTSLFQILALLNAHQISYTIEGAMALALQGVPSVENEEEACRILFQWDAFEKISQLFADYPDFCIIDETDGKAITLAYDRWSYYLHCTYGTVIRTDPDRVLTPCQGNEIPVKCFDSYLRELNINSPMRRAVKEYLAQLQQTDASANGEAWNEDAFQAWIHRFGTPQQAAEKIRKNPKAKLGTLAPYFSENEVIGRRILNMLGSHGGKAIALASMGAEVTVVDISSENAAYARQTAAAIEVPLHYVVSDVLNLPEEEKAKSYDCVFMELGILHYFIDLEPLAALIMGMLRTGGTMILQDFHPVSTKLVTTKGKKQVVFGNYFDKKLITRSVAYEKHLDQDRHQQLKHHVYLREWTLGEIVTAFAAAGLRVERLDEAPNMKIADIGLPKLFTLVCTKD</sequence>
<dbReference type="InterPro" id="IPR013216">
    <property type="entry name" value="Methyltransf_11"/>
</dbReference>
<gene>
    <name evidence="2" type="ORF">JOC27_001400</name>
</gene>
<dbReference type="Proteomes" id="UP000823201">
    <property type="component" value="Unassembled WGS sequence"/>
</dbReference>
<dbReference type="EMBL" id="JAFBEV010000010">
    <property type="protein sequence ID" value="MBM7657949.1"/>
    <property type="molecule type" value="Genomic_DNA"/>
</dbReference>
<organism evidence="2 3">
    <name type="scientific">Sporolactobacillus spathodeae</name>
    <dbReference type="NCBI Taxonomy" id="1465502"/>
    <lineage>
        <taxon>Bacteria</taxon>
        <taxon>Bacillati</taxon>
        <taxon>Bacillota</taxon>
        <taxon>Bacilli</taxon>
        <taxon>Bacillales</taxon>
        <taxon>Sporolactobacillaceae</taxon>
        <taxon>Sporolactobacillus</taxon>
    </lineage>
</organism>
<dbReference type="GO" id="GO:0032259">
    <property type="term" value="P:methylation"/>
    <property type="evidence" value="ECO:0007669"/>
    <property type="project" value="UniProtKB-KW"/>
</dbReference>